<sequence length="129" mass="15355">MSVIGLKKVSFEEGKKLVQDYEYALIYYYSEKYFGKICSLAEINWEECLEAYFFNKTGQMHMYESESSEMEVTVFQEEQNNAYNYIDHKYEIANTFKAETGDIVVVREYLNVDIDNQTFVEYTRLLDVM</sequence>
<dbReference type="AlphaFoldDB" id="A0AAW3JP61"/>
<organism evidence="1 2">
    <name type="scientific">Butyribacter intestini</name>
    <dbReference type="NCBI Taxonomy" id="1703332"/>
    <lineage>
        <taxon>Bacteria</taxon>
        <taxon>Bacillati</taxon>
        <taxon>Bacillota</taxon>
        <taxon>Clostridia</taxon>
        <taxon>Lachnospirales</taxon>
        <taxon>Lachnospiraceae</taxon>
        <taxon>Butyribacter</taxon>
    </lineage>
</organism>
<name>A0AAW3JP61_9FIRM</name>
<comment type="caution">
    <text evidence="1">The sequence shown here is derived from an EMBL/GenBank/DDBJ whole genome shotgun (WGS) entry which is preliminary data.</text>
</comment>
<evidence type="ECO:0000313" key="2">
    <source>
        <dbReference type="Proteomes" id="UP000050833"/>
    </source>
</evidence>
<reference evidence="1 2" key="1">
    <citation type="submission" date="2015-10" db="EMBL/GenBank/DDBJ databases">
        <title>Butyribacter intestini gen. nov., sp. nov., a butyric acid-producing bacterium of the family Lachnospiraceae isolated from the human faeces.</title>
        <authorList>
            <person name="Zou Y."/>
            <person name="Xue W."/>
            <person name="Luo G."/>
            <person name="Lv M."/>
        </authorList>
    </citation>
    <scope>NUCLEOTIDE SEQUENCE [LARGE SCALE GENOMIC DNA]</scope>
    <source>
        <strain evidence="1 2">TF01-11</strain>
    </source>
</reference>
<dbReference type="RefSeq" id="WP_055946804.1">
    <property type="nucleotide sequence ID" value="NZ_JAQDCV010000015.1"/>
</dbReference>
<gene>
    <name evidence="1" type="ORF">APZ18_15440</name>
</gene>
<dbReference type="EMBL" id="LLKB01000009">
    <property type="protein sequence ID" value="KQC83995.1"/>
    <property type="molecule type" value="Genomic_DNA"/>
</dbReference>
<proteinExistence type="predicted"/>
<accession>A0AAW3JP61</accession>
<protein>
    <submittedName>
        <fullName evidence="1">Uncharacterized protein</fullName>
    </submittedName>
</protein>
<dbReference type="Proteomes" id="UP000050833">
    <property type="component" value="Unassembled WGS sequence"/>
</dbReference>
<evidence type="ECO:0000313" key="1">
    <source>
        <dbReference type="EMBL" id="KQC83995.1"/>
    </source>
</evidence>
<keyword evidence="2" id="KW-1185">Reference proteome</keyword>